<evidence type="ECO:0000313" key="1">
    <source>
        <dbReference type="EMBL" id="MST88886.1"/>
    </source>
</evidence>
<evidence type="ECO:0000313" key="2">
    <source>
        <dbReference type="Proteomes" id="UP000442619"/>
    </source>
</evidence>
<dbReference type="AlphaFoldDB" id="A0A844FTI9"/>
<dbReference type="GO" id="GO:0005829">
    <property type="term" value="C:cytosol"/>
    <property type="evidence" value="ECO:0007669"/>
    <property type="project" value="TreeGrafter"/>
</dbReference>
<dbReference type="PANTHER" id="PTHR10000">
    <property type="entry name" value="PHOSPHOSERINE PHOSPHATASE"/>
    <property type="match status" value="1"/>
</dbReference>
<dbReference type="SUPFAM" id="SSF56784">
    <property type="entry name" value="HAD-like"/>
    <property type="match status" value="1"/>
</dbReference>
<accession>A0A844FTI9</accession>
<dbReference type="EMBL" id="VUNM01000007">
    <property type="protein sequence ID" value="MST88886.1"/>
    <property type="molecule type" value="Genomic_DNA"/>
</dbReference>
<dbReference type="NCBIfam" id="TIGR01484">
    <property type="entry name" value="HAD-SF-IIB"/>
    <property type="match status" value="1"/>
</dbReference>
<dbReference type="InterPro" id="IPR036412">
    <property type="entry name" value="HAD-like_sf"/>
</dbReference>
<proteinExistence type="predicted"/>
<dbReference type="Gene3D" id="3.30.1240.10">
    <property type="match status" value="1"/>
</dbReference>
<sequence>MKNNVVVFDLDGTLLDCDNHIIGGTETLALLQKLQANNYRLAICTGRLDHDIVAINNLYDLNINERISQNGAVFYQGDHLEATLLDKHSALALNQLLKNYPNVRVEMNTISNRYWHSDRDPDFPKEFYDSSIITQQDYGDIIPFQPVVLFLIVGQMEDLKAIQKEIIGRYENVDAIMTSATSLEVVPQGISKGKALERMYPEACVYAIGDSESDTSMAQYAKQFYYAGEGFDDGMKVNTITEALEDIVKKAGI</sequence>
<comment type="caution">
    <text evidence="1">The sequence shown here is derived from an EMBL/GenBank/DDBJ whole genome shotgun (WGS) entry which is preliminary data.</text>
</comment>
<name>A0A844FTI9_9FIRM</name>
<dbReference type="Pfam" id="PF08282">
    <property type="entry name" value="Hydrolase_3"/>
    <property type="match status" value="1"/>
</dbReference>
<organism evidence="1 2">
    <name type="scientific">Sharpea porci</name>
    <dbReference type="NCBI Taxonomy" id="2652286"/>
    <lineage>
        <taxon>Bacteria</taxon>
        <taxon>Bacillati</taxon>
        <taxon>Bacillota</taxon>
        <taxon>Erysipelotrichia</taxon>
        <taxon>Erysipelotrichales</taxon>
        <taxon>Coprobacillaceae</taxon>
        <taxon>Sharpea</taxon>
    </lineage>
</organism>
<reference evidence="1 2" key="1">
    <citation type="submission" date="2019-08" db="EMBL/GenBank/DDBJ databases">
        <title>In-depth cultivation of the pig gut microbiome towards novel bacterial diversity and tailored functional studies.</title>
        <authorList>
            <person name="Wylensek D."/>
            <person name="Hitch T.C.A."/>
            <person name="Clavel T."/>
        </authorList>
    </citation>
    <scope>NUCLEOTIDE SEQUENCE [LARGE SCALE GENOMIC DNA]</scope>
    <source>
        <strain evidence="1 2">CA-Schmier-601-WT-3</strain>
    </source>
</reference>
<dbReference type="PANTHER" id="PTHR10000:SF8">
    <property type="entry name" value="HAD SUPERFAMILY HYDROLASE-LIKE, TYPE 3"/>
    <property type="match status" value="1"/>
</dbReference>
<protein>
    <submittedName>
        <fullName evidence="1">HAD family phosphatase</fullName>
    </submittedName>
</protein>
<keyword evidence="2" id="KW-1185">Reference proteome</keyword>
<dbReference type="RefSeq" id="WP_154514978.1">
    <property type="nucleotide sequence ID" value="NZ_VUNM01000007.1"/>
</dbReference>
<gene>
    <name evidence="1" type="ORF">FYJ79_04730</name>
</gene>
<dbReference type="Gene3D" id="3.40.50.1000">
    <property type="entry name" value="HAD superfamily/HAD-like"/>
    <property type="match status" value="1"/>
</dbReference>
<dbReference type="InterPro" id="IPR006379">
    <property type="entry name" value="HAD-SF_hydro_IIB"/>
</dbReference>
<dbReference type="Proteomes" id="UP000442619">
    <property type="component" value="Unassembled WGS sequence"/>
</dbReference>
<dbReference type="GO" id="GO:0000287">
    <property type="term" value="F:magnesium ion binding"/>
    <property type="evidence" value="ECO:0007669"/>
    <property type="project" value="TreeGrafter"/>
</dbReference>
<dbReference type="InterPro" id="IPR023214">
    <property type="entry name" value="HAD_sf"/>
</dbReference>
<dbReference type="GO" id="GO:0016791">
    <property type="term" value="F:phosphatase activity"/>
    <property type="evidence" value="ECO:0007669"/>
    <property type="project" value="TreeGrafter"/>
</dbReference>